<dbReference type="EMBL" id="HBGV01018758">
    <property type="protein sequence ID" value="CAD9516757.1"/>
    <property type="molecule type" value="Transcribed_RNA"/>
</dbReference>
<feature type="domain" description="Acylphosphatase-like" evidence="7">
    <location>
        <begin position="82"/>
        <end position="181"/>
    </location>
</feature>
<dbReference type="PANTHER" id="PTHR10029:SF3">
    <property type="entry name" value="ACYLPHOSPHATASE-RELATED"/>
    <property type="match status" value="1"/>
</dbReference>
<dbReference type="AlphaFoldDB" id="A0A7S2IEN9"/>
<dbReference type="InterPro" id="IPR017968">
    <property type="entry name" value="Acylphosphatase_CS"/>
</dbReference>
<reference evidence="8" key="1">
    <citation type="submission" date="2021-01" db="EMBL/GenBank/DDBJ databases">
        <authorList>
            <person name="Corre E."/>
            <person name="Pelletier E."/>
            <person name="Niang G."/>
            <person name="Scheremetjew M."/>
            <person name="Finn R."/>
            <person name="Kale V."/>
            <person name="Holt S."/>
            <person name="Cochrane G."/>
            <person name="Meng A."/>
            <person name="Brown T."/>
            <person name="Cohen L."/>
        </authorList>
    </citation>
    <scope>NUCLEOTIDE SEQUENCE</scope>
    <source>
        <strain evidence="8">CCMP826</strain>
    </source>
</reference>
<evidence type="ECO:0000256" key="4">
    <source>
        <dbReference type="ARBA" id="ARBA00047645"/>
    </source>
</evidence>
<comment type="catalytic activity">
    <reaction evidence="4 5">
        <text>an acyl phosphate + H2O = a carboxylate + phosphate + H(+)</text>
        <dbReference type="Rhea" id="RHEA:14965"/>
        <dbReference type="ChEBI" id="CHEBI:15377"/>
        <dbReference type="ChEBI" id="CHEBI:15378"/>
        <dbReference type="ChEBI" id="CHEBI:29067"/>
        <dbReference type="ChEBI" id="CHEBI:43474"/>
        <dbReference type="ChEBI" id="CHEBI:59918"/>
        <dbReference type="EC" id="3.6.1.7"/>
    </reaction>
</comment>
<dbReference type="GO" id="GO:0003998">
    <property type="term" value="F:acylphosphatase activity"/>
    <property type="evidence" value="ECO:0007669"/>
    <property type="project" value="UniProtKB-EC"/>
</dbReference>
<evidence type="ECO:0000313" key="8">
    <source>
        <dbReference type="EMBL" id="CAD9516757.1"/>
    </source>
</evidence>
<sequence length="186" mass="20510">MPPPRRPASSASINIIATLTNRLNPPMYKKSPKIIACTALLFLVGYSFSSIFPSSANNNEKATMTEDMGSIPSTATDLSTEGFGFEVHGKVQGVNFRKYTQQKANSLDLLGWVRNTPIGTVVGEAVSPANSNAKAETLEEMKHWLQHIGSPMSRIDKVEFSTLTDAQLDKTREEGVFKQIRHSRRL</sequence>
<accession>A0A7S2IEN9</accession>
<gene>
    <name evidence="8" type="ORF">HTAM1171_LOCUS11602</name>
</gene>
<comment type="similarity">
    <text evidence="1 6">Belongs to the acylphosphatase family.</text>
</comment>
<dbReference type="InterPro" id="IPR001792">
    <property type="entry name" value="Acylphosphatase-like_dom"/>
</dbReference>
<protein>
    <recommendedName>
        <fullName evidence="2 5">acylphosphatase</fullName>
        <ecNumber evidence="2 5">3.6.1.7</ecNumber>
    </recommendedName>
</protein>
<dbReference type="PANTHER" id="PTHR10029">
    <property type="entry name" value="ACYLPHOSPHATASE"/>
    <property type="match status" value="1"/>
</dbReference>
<feature type="active site" evidence="5">
    <location>
        <position position="115"/>
    </location>
</feature>
<keyword evidence="3 5" id="KW-0378">Hydrolase</keyword>
<evidence type="ECO:0000256" key="5">
    <source>
        <dbReference type="PROSITE-ProRule" id="PRU00520"/>
    </source>
</evidence>
<dbReference type="PRINTS" id="PR00112">
    <property type="entry name" value="ACYLPHPHTASE"/>
</dbReference>
<dbReference type="Pfam" id="PF00708">
    <property type="entry name" value="Acylphosphatase"/>
    <property type="match status" value="1"/>
</dbReference>
<name>A0A7S2IEN9_9STRA</name>
<organism evidence="8">
    <name type="scientific">Helicotheca tamesis</name>
    <dbReference type="NCBI Taxonomy" id="374047"/>
    <lineage>
        <taxon>Eukaryota</taxon>
        <taxon>Sar</taxon>
        <taxon>Stramenopiles</taxon>
        <taxon>Ochrophyta</taxon>
        <taxon>Bacillariophyta</taxon>
        <taxon>Mediophyceae</taxon>
        <taxon>Lithodesmiophycidae</taxon>
        <taxon>Lithodesmiales</taxon>
        <taxon>Lithodesmiaceae</taxon>
        <taxon>Helicotheca</taxon>
    </lineage>
</organism>
<evidence type="ECO:0000256" key="1">
    <source>
        <dbReference type="ARBA" id="ARBA00005614"/>
    </source>
</evidence>
<evidence type="ECO:0000256" key="6">
    <source>
        <dbReference type="RuleBase" id="RU004168"/>
    </source>
</evidence>
<evidence type="ECO:0000256" key="2">
    <source>
        <dbReference type="ARBA" id="ARBA00012150"/>
    </source>
</evidence>
<dbReference type="EC" id="3.6.1.7" evidence="2 5"/>
<dbReference type="PROSITE" id="PS00150">
    <property type="entry name" value="ACYLPHOSPHATASE_1"/>
    <property type="match status" value="1"/>
</dbReference>
<dbReference type="InterPro" id="IPR036046">
    <property type="entry name" value="Acylphosphatase-like_dom_sf"/>
</dbReference>
<dbReference type="InterPro" id="IPR020456">
    <property type="entry name" value="Acylphosphatase"/>
</dbReference>
<dbReference type="Gene3D" id="3.30.70.100">
    <property type="match status" value="1"/>
</dbReference>
<proteinExistence type="inferred from homology"/>
<dbReference type="SUPFAM" id="SSF54975">
    <property type="entry name" value="Acylphosphatase/BLUF domain-like"/>
    <property type="match status" value="1"/>
</dbReference>
<evidence type="ECO:0000259" key="7">
    <source>
        <dbReference type="PROSITE" id="PS51160"/>
    </source>
</evidence>
<evidence type="ECO:0000256" key="3">
    <source>
        <dbReference type="ARBA" id="ARBA00022801"/>
    </source>
</evidence>
<dbReference type="PROSITE" id="PS51160">
    <property type="entry name" value="ACYLPHOSPHATASE_3"/>
    <property type="match status" value="1"/>
</dbReference>
<feature type="active site" evidence="5">
    <location>
        <position position="97"/>
    </location>
</feature>